<dbReference type="AlphaFoldDB" id="A0AAC8YH41"/>
<keyword evidence="4" id="KW-1185">Reference proteome</keyword>
<dbReference type="EMBL" id="CP014352">
    <property type="protein sequence ID" value="AMS06485.1"/>
    <property type="molecule type" value="Genomic_DNA"/>
</dbReference>
<evidence type="ECO:0000313" key="1">
    <source>
        <dbReference type="EMBL" id="AMS06485.1"/>
    </source>
</evidence>
<dbReference type="RefSeq" id="WP_062820325.1">
    <property type="nucleotide sequence ID" value="NZ_CP014352.1"/>
</dbReference>
<sequence>MSDRLYRLDVTYPETAFIEAEPGEFSLSTTYVPANWESTAEMPAFFWPKADRIYKSRSAATDRANLLRHYGCDVQVMECTPQWLPVEIANRRRKAARLRAKQDRLYVTVDALDRIIDALDTEAQ</sequence>
<reference evidence="1 3" key="2">
    <citation type="submission" date="2016-02" db="EMBL/GenBank/DDBJ databases">
        <title>Complete Genome Sequence of Propionibacterium acidipropionici ATCC 55737.</title>
        <authorList>
            <person name="Luna Flores C.H."/>
            <person name="Nielsen L.K."/>
            <person name="Marcellin E."/>
        </authorList>
    </citation>
    <scope>NUCLEOTIDE SEQUENCE [LARGE SCALE GENOMIC DNA]</scope>
    <source>
        <strain evidence="1 3">ATCC 55737</strain>
    </source>
</reference>
<gene>
    <name evidence="2" type="ORF">A8L58_15965</name>
    <name evidence="1" type="ORF">AXH35_14510</name>
</gene>
<evidence type="ECO:0000313" key="3">
    <source>
        <dbReference type="Proteomes" id="UP000075221"/>
    </source>
</evidence>
<proteinExistence type="predicted"/>
<dbReference type="EMBL" id="CP015970">
    <property type="protein sequence ID" value="AOZ47933.1"/>
    <property type="molecule type" value="Genomic_DNA"/>
</dbReference>
<organism evidence="1 3">
    <name type="scientific">Acidipropionibacterium acidipropionici</name>
    <dbReference type="NCBI Taxonomy" id="1748"/>
    <lineage>
        <taxon>Bacteria</taxon>
        <taxon>Bacillati</taxon>
        <taxon>Actinomycetota</taxon>
        <taxon>Actinomycetes</taxon>
        <taxon>Propionibacteriales</taxon>
        <taxon>Propionibacteriaceae</taxon>
        <taxon>Acidipropionibacterium</taxon>
    </lineage>
</organism>
<dbReference type="Proteomes" id="UP000178666">
    <property type="component" value="Chromosome"/>
</dbReference>
<dbReference type="Proteomes" id="UP000075221">
    <property type="component" value="Chromosome"/>
</dbReference>
<evidence type="ECO:0000313" key="2">
    <source>
        <dbReference type="EMBL" id="AOZ47933.1"/>
    </source>
</evidence>
<reference evidence="2 4" key="1">
    <citation type="journal article" date="2016" name="Plant Dis.">
        <title>Improved production of propionic acid using genome shuffling.</title>
        <authorList>
            <person name="Luna-Flores C.H."/>
            <person name="Palfreyman R.W."/>
            <person name="Kromer J.O."/>
            <person name="Nielsen L.K."/>
            <person name="Marcellin E."/>
        </authorList>
    </citation>
    <scope>NUCLEOTIDE SEQUENCE [LARGE SCALE GENOMIC DNA]</scope>
    <source>
        <strain evidence="2 4">F3E8</strain>
    </source>
</reference>
<evidence type="ECO:0000313" key="4">
    <source>
        <dbReference type="Proteomes" id="UP000178666"/>
    </source>
</evidence>
<accession>A0AAC8YH41</accession>
<name>A0AAC8YH41_9ACTN</name>
<protein>
    <submittedName>
        <fullName evidence="1">Uncharacterized protein</fullName>
    </submittedName>
</protein>